<organism evidence="2">
    <name type="scientific">Drosophila persimilis</name>
    <name type="common">Fruit fly</name>
    <dbReference type="NCBI Taxonomy" id="7234"/>
    <lineage>
        <taxon>Eukaryota</taxon>
        <taxon>Metazoa</taxon>
        <taxon>Ecdysozoa</taxon>
        <taxon>Arthropoda</taxon>
        <taxon>Hexapoda</taxon>
        <taxon>Insecta</taxon>
        <taxon>Pterygota</taxon>
        <taxon>Neoptera</taxon>
        <taxon>Endopterygota</taxon>
        <taxon>Diptera</taxon>
        <taxon>Brachycera</taxon>
        <taxon>Muscomorpha</taxon>
        <taxon>Ephydroidea</taxon>
        <taxon>Drosophilidae</taxon>
        <taxon>Drosophila</taxon>
        <taxon>Sophophora</taxon>
    </lineage>
</organism>
<accession>B4HCZ1</accession>
<dbReference type="EMBL" id="CH479561">
    <property type="protein sequence ID" value="EDW34652.1"/>
    <property type="molecule type" value="Genomic_DNA"/>
</dbReference>
<gene>
    <name evidence="1" type="primary">Dper\GL22650</name>
    <name evidence="1" type="ORF">Dper_GL22650</name>
</gene>
<dbReference type="STRING" id="7234.B4HCZ1"/>
<name>B4HCZ1_DROPE</name>
<evidence type="ECO:0000313" key="2">
    <source>
        <dbReference type="Proteomes" id="UP000008744"/>
    </source>
</evidence>
<dbReference type="eggNOG" id="KOG2250">
    <property type="taxonomic scope" value="Eukaryota"/>
</dbReference>
<dbReference type="SMR" id="B4HCZ1"/>
<evidence type="ECO:0000313" key="1">
    <source>
        <dbReference type="EMBL" id="EDW34652.1"/>
    </source>
</evidence>
<proteinExistence type="predicted"/>
<sequence>MFCRAGGVTGLMIASIGRTSIMCHMAGVSAKRISQTINAVFDLINESVSNRDIICPHIERSERRKRFADAREEDIIDGALQPVMEMSALGIKKTAIKFNIRKDLRTAAYIWSTLKIFQVMDGSGMW</sequence>
<dbReference type="OrthoDB" id="6718861at2759"/>
<protein>
    <submittedName>
        <fullName evidence="1">GL22650</fullName>
    </submittedName>
</protein>
<reference evidence="1 2" key="1">
    <citation type="journal article" date="2007" name="Nature">
        <title>Evolution of genes and genomes on the Drosophila phylogeny.</title>
        <authorList>
            <consortium name="Drosophila 12 Genomes Consortium"/>
            <person name="Clark A.G."/>
            <person name="Eisen M.B."/>
            <person name="Smith D.R."/>
            <person name="Bergman C.M."/>
            <person name="Oliver B."/>
            <person name="Markow T.A."/>
            <person name="Kaufman T.C."/>
            <person name="Kellis M."/>
            <person name="Gelbart W."/>
            <person name="Iyer V.N."/>
            <person name="Pollard D.A."/>
            <person name="Sackton T.B."/>
            <person name="Larracuente A.M."/>
            <person name="Singh N.D."/>
            <person name="Abad J.P."/>
            <person name="Abt D.N."/>
            <person name="Adryan B."/>
            <person name="Aguade M."/>
            <person name="Akashi H."/>
            <person name="Anderson W.W."/>
            <person name="Aquadro C.F."/>
            <person name="Ardell D.H."/>
            <person name="Arguello R."/>
            <person name="Artieri C.G."/>
            <person name="Barbash D.A."/>
            <person name="Barker D."/>
            <person name="Barsanti P."/>
            <person name="Batterham P."/>
            <person name="Batzoglou S."/>
            <person name="Begun D."/>
            <person name="Bhutkar A."/>
            <person name="Blanco E."/>
            <person name="Bosak S.A."/>
            <person name="Bradley R.K."/>
            <person name="Brand A.D."/>
            <person name="Brent M.R."/>
            <person name="Brooks A.N."/>
            <person name="Brown R.H."/>
            <person name="Butlin R.K."/>
            <person name="Caggese C."/>
            <person name="Calvi B.R."/>
            <person name="Bernardo de Carvalho A."/>
            <person name="Caspi A."/>
            <person name="Castrezana S."/>
            <person name="Celniker S.E."/>
            <person name="Chang J.L."/>
            <person name="Chapple C."/>
            <person name="Chatterji S."/>
            <person name="Chinwalla A."/>
            <person name="Civetta A."/>
            <person name="Clifton S.W."/>
            <person name="Comeron J.M."/>
            <person name="Costello J.C."/>
            <person name="Coyne J.A."/>
            <person name="Daub J."/>
            <person name="David R.G."/>
            <person name="Delcher A.L."/>
            <person name="Delehaunty K."/>
            <person name="Do C.B."/>
            <person name="Ebling H."/>
            <person name="Edwards K."/>
            <person name="Eickbush T."/>
            <person name="Evans J.D."/>
            <person name="Filipski A."/>
            <person name="Findeiss S."/>
            <person name="Freyhult E."/>
            <person name="Fulton L."/>
            <person name="Fulton R."/>
            <person name="Garcia A.C."/>
            <person name="Gardiner A."/>
            <person name="Garfield D.A."/>
            <person name="Garvin B.E."/>
            <person name="Gibson G."/>
            <person name="Gilbert D."/>
            <person name="Gnerre S."/>
            <person name="Godfrey J."/>
            <person name="Good R."/>
            <person name="Gotea V."/>
            <person name="Gravely B."/>
            <person name="Greenberg A.J."/>
            <person name="Griffiths-Jones S."/>
            <person name="Gross S."/>
            <person name="Guigo R."/>
            <person name="Gustafson E.A."/>
            <person name="Haerty W."/>
            <person name="Hahn M.W."/>
            <person name="Halligan D.L."/>
            <person name="Halpern A.L."/>
            <person name="Halter G.M."/>
            <person name="Han M.V."/>
            <person name="Heger A."/>
            <person name="Hillier L."/>
            <person name="Hinrichs A.S."/>
            <person name="Holmes I."/>
            <person name="Hoskins R.A."/>
            <person name="Hubisz M.J."/>
            <person name="Hultmark D."/>
            <person name="Huntley M.A."/>
            <person name="Jaffe D.B."/>
            <person name="Jagadeeshan S."/>
            <person name="Jeck W.R."/>
            <person name="Johnson J."/>
            <person name="Jones C.D."/>
            <person name="Jordan W.C."/>
            <person name="Karpen G.H."/>
            <person name="Kataoka E."/>
            <person name="Keightley P.D."/>
            <person name="Kheradpour P."/>
            <person name="Kirkness E.F."/>
            <person name="Koerich L.B."/>
            <person name="Kristiansen K."/>
            <person name="Kudrna D."/>
            <person name="Kulathinal R.J."/>
            <person name="Kumar S."/>
            <person name="Kwok R."/>
            <person name="Lander E."/>
            <person name="Langley C.H."/>
            <person name="Lapoint R."/>
            <person name="Lazzaro B.P."/>
            <person name="Lee S.J."/>
            <person name="Levesque L."/>
            <person name="Li R."/>
            <person name="Lin C.F."/>
            <person name="Lin M.F."/>
            <person name="Lindblad-Toh K."/>
            <person name="Llopart A."/>
            <person name="Long M."/>
            <person name="Low L."/>
            <person name="Lozovsky E."/>
            <person name="Lu J."/>
            <person name="Luo M."/>
            <person name="Machado C.A."/>
            <person name="Makalowski W."/>
            <person name="Marzo M."/>
            <person name="Matsuda M."/>
            <person name="Matzkin L."/>
            <person name="McAllister B."/>
            <person name="McBride C.S."/>
            <person name="McKernan B."/>
            <person name="McKernan K."/>
            <person name="Mendez-Lago M."/>
            <person name="Minx P."/>
            <person name="Mollenhauer M.U."/>
            <person name="Montooth K."/>
            <person name="Mount S.M."/>
            <person name="Mu X."/>
            <person name="Myers E."/>
            <person name="Negre B."/>
            <person name="Newfeld S."/>
            <person name="Nielsen R."/>
            <person name="Noor M.A."/>
            <person name="O'Grady P."/>
            <person name="Pachter L."/>
            <person name="Papaceit M."/>
            <person name="Parisi M.J."/>
            <person name="Parisi M."/>
            <person name="Parts L."/>
            <person name="Pedersen J.S."/>
            <person name="Pesole G."/>
            <person name="Phillippy A.M."/>
            <person name="Ponting C.P."/>
            <person name="Pop M."/>
            <person name="Porcelli D."/>
            <person name="Powell J.R."/>
            <person name="Prohaska S."/>
            <person name="Pruitt K."/>
            <person name="Puig M."/>
            <person name="Quesneville H."/>
            <person name="Ram K.R."/>
            <person name="Rand D."/>
            <person name="Rasmussen M.D."/>
            <person name="Reed L.K."/>
            <person name="Reenan R."/>
            <person name="Reily A."/>
            <person name="Remington K.A."/>
            <person name="Rieger T.T."/>
            <person name="Ritchie M.G."/>
            <person name="Robin C."/>
            <person name="Rogers Y.H."/>
            <person name="Rohde C."/>
            <person name="Rozas J."/>
            <person name="Rubenfield M.J."/>
            <person name="Ruiz A."/>
            <person name="Russo S."/>
            <person name="Salzberg S.L."/>
            <person name="Sanchez-Gracia A."/>
            <person name="Saranga D.J."/>
            <person name="Sato H."/>
            <person name="Schaeffer S.W."/>
            <person name="Schatz M.C."/>
            <person name="Schlenke T."/>
            <person name="Schwartz R."/>
            <person name="Segarra C."/>
            <person name="Singh R.S."/>
            <person name="Sirot L."/>
            <person name="Sirota M."/>
            <person name="Sisneros N.B."/>
            <person name="Smith C.D."/>
            <person name="Smith T.F."/>
            <person name="Spieth J."/>
            <person name="Stage D.E."/>
            <person name="Stark A."/>
            <person name="Stephan W."/>
            <person name="Strausberg R.L."/>
            <person name="Strempel S."/>
            <person name="Sturgill D."/>
            <person name="Sutton G."/>
            <person name="Sutton G.G."/>
            <person name="Tao W."/>
            <person name="Teichmann S."/>
            <person name="Tobari Y.N."/>
            <person name="Tomimura Y."/>
            <person name="Tsolas J.M."/>
            <person name="Valente V.L."/>
            <person name="Venter E."/>
            <person name="Venter J.C."/>
            <person name="Vicario S."/>
            <person name="Vieira F.G."/>
            <person name="Vilella A.J."/>
            <person name="Villasante A."/>
            <person name="Walenz B."/>
            <person name="Wang J."/>
            <person name="Wasserman M."/>
            <person name="Watts T."/>
            <person name="Wilson D."/>
            <person name="Wilson R.K."/>
            <person name="Wing R.A."/>
            <person name="Wolfner M.F."/>
            <person name="Wong A."/>
            <person name="Wong G.K."/>
            <person name="Wu C.I."/>
            <person name="Wu G."/>
            <person name="Yamamoto D."/>
            <person name="Yang H.P."/>
            <person name="Yang S.P."/>
            <person name="Yorke J.A."/>
            <person name="Yoshida K."/>
            <person name="Zdobnov E."/>
            <person name="Zhang P."/>
            <person name="Zhang Y."/>
            <person name="Zimin A.V."/>
            <person name="Baldwin J."/>
            <person name="Abdouelleil A."/>
            <person name="Abdulkadir J."/>
            <person name="Abebe A."/>
            <person name="Abera B."/>
            <person name="Abreu J."/>
            <person name="Acer S.C."/>
            <person name="Aftuck L."/>
            <person name="Alexander A."/>
            <person name="An P."/>
            <person name="Anderson E."/>
            <person name="Anderson S."/>
            <person name="Arachi H."/>
            <person name="Azer M."/>
            <person name="Bachantsang P."/>
            <person name="Barry A."/>
            <person name="Bayul T."/>
            <person name="Berlin A."/>
            <person name="Bessette D."/>
            <person name="Bloom T."/>
            <person name="Blye J."/>
            <person name="Boguslavskiy L."/>
            <person name="Bonnet C."/>
            <person name="Boukhgalter B."/>
            <person name="Bourzgui I."/>
            <person name="Brown A."/>
            <person name="Cahill P."/>
            <person name="Channer S."/>
            <person name="Cheshatsang Y."/>
            <person name="Chuda L."/>
            <person name="Citroen M."/>
            <person name="Collymore A."/>
            <person name="Cooke P."/>
            <person name="Costello M."/>
            <person name="D'Aco K."/>
            <person name="Daza R."/>
            <person name="De Haan G."/>
            <person name="DeGray S."/>
            <person name="DeMaso C."/>
            <person name="Dhargay N."/>
            <person name="Dooley K."/>
            <person name="Dooley E."/>
            <person name="Doricent M."/>
            <person name="Dorje P."/>
            <person name="Dorjee K."/>
            <person name="Dupes A."/>
            <person name="Elong R."/>
            <person name="Falk J."/>
            <person name="Farina A."/>
            <person name="Faro S."/>
            <person name="Ferguson D."/>
            <person name="Fisher S."/>
            <person name="Foley C.D."/>
            <person name="Franke A."/>
            <person name="Friedrich D."/>
            <person name="Gadbois L."/>
            <person name="Gearin G."/>
            <person name="Gearin C.R."/>
            <person name="Giannoukos G."/>
            <person name="Goode T."/>
            <person name="Graham J."/>
            <person name="Grandbois E."/>
            <person name="Grewal S."/>
            <person name="Gyaltsen K."/>
            <person name="Hafez N."/>
            <person name="Hagos B."/>
            <person name="Hall J."/>
            <person name="Henson C."/>
            <person name="Hollinger A."/>
            <person name="Honan T."/>
            <person name="Huard M.D."/>
            <person name="Hughes L."/>
            <person name="Hurhula B."/>
            <person name="Husby M.E."/>
            <person name="Kamat A."/>
            <person name="Kanga B."/>
            <person name="Kashin S."/>
            <person name="Khazanovich D."/>
            <person name="Kisner P."/>
            <person name="Lance K."/>
            <person name="Lara M."/>
            <person name="Lee W."/>
            <person name="Lennon N."/>
            <person name="Letendre F."/>
            <person name="LeVine R."/>
            <person name="Lipovsky A."/>
            <person name="Liu X."/>
            <person name="Liu J."/>
            <person name="Liu S."/>
            <person name="Lokyitsang T."/>
            <person name="Lokyitsang Y."/>
            <person name="Lubonja R."/>
            <person name="Lui A."/>
            <person name="MacDonald P."/>
            <person name="Magnisalis V."/>
            <person name="Maru K."/>
            <person name="Matthews C."/>
            <person name="McCusker W."/>
            <person name="McDonough S."/>
            <person name="Mehta T."/>
            <person name="Meldrim J."/>
            <person name="Meneus L."/>
            <person name="Mihai O."/>
            <person name="Mihalev A."/>
            <person name="Mihova T."/>
            <person name="Mittelman R."/>
            <person name="Mlenga V."/>
            <person name="Montmayeur A."/>
            <person name="Mulrain L."/>
            <person name="Navidi A."/>
            <person name="Naylor J."/>
            <person name="Negash T."/>
            <person name="Nguyen T."/>
            <person name="Nguyen N."/>
            <person name="Nicol R."/>
            <person name="Norbu C."/>
            <person name="Norbu N."/>
            <person name="Novod N."/>
            <person name="O'Neill B."/>
            <person name="Osman S."/>
            <person name="Markiewicz E."/>
            <person name="Oyono O.L."/>
            <person name="Patti C."/>
            <person name="Phunkhang P."/>
            <person name="Pierre F."/>
            <person name="Priest M."/>
            <person name="Raghuraman S."/>
            <person name="Rege F."/>
            <person name="Reyes R."/>
            <person name="Rise C."/>
            <person name="Rogov P."/>
            <person name="Ross K."/>
            <person name="Ryan E."/>
            <person name="Settipalli S."/>
            <person name="Shea T."/>
            <person name="Sherpa N."/>
            <person name="Shi L."/>
            <person name="Shih D."/>
            <person name="Sparrow T."/>
            <person name="Spaulding J."/>
            <person name="Stalker J."/>
            <person name="Stange-Thomann N."/>
            <person name="Stavropoulos S."/>
            <person name="Stone C."/>
            <person name="Strader C."/>
            <person name="Tesfaye S."/>
            <person name="Thomson T."/>
            <person name="Thoulutsang Y."/>
            <person name="Thoulutsang D."/>
            <person name="Topham K."/>
            <person name="Topping I."/>
            <person name="Tsamla T."/>
            <person name="Vassiliev H."/>
            <person name="Vo A."/>
            <person name="Wangchuk T."/>
            <person name="Wangdi T."/>
            <person name="Weiand M."/>
            <person name="Wilkinson J."/>
            <person name="Wilson A."/>
            <person name="Yadav S."/>
            <person name="Young G."/>
            <person name="Yu Q."/>
            <person name="Zembek L."/>
            <person name="Zhong D."/>
            <person name="Zimmer A."/>
            <person name="Zwirko Z."/>
            <person name="Jaffe D.B."/>
            <person name="Alvarez P."/>
            <person name="Brockman W."/>
            <person name="Butler J."/>
            <person name="Chin C."/>
            <person name="Gnerre S."/>
            <person name="Grabherr M."/>
            <person name="Kleber M."/>
            <person name="Mauceli E."/>
            <person name="MacCallum I."/>
        </authorList>
    </citation>
    <scope>NUCLEOTIDE SEQUENCE [LARGE SCALE GENOMIC DNA]</scope>
    <source>
        <strain evidence="2">MSH-3 / Tucson 14011-0111.49</strain>
    </source>
</reference>
<dbReference type="Gene3D" id="3.40.50.720">
    <property type="entry name" value="NAD(P)-binding Rossmann-like Domain"/>
    <property type="match status" value="1"/>
</dbReference>
<dbReference type="HOGENOM" id="CLU_1983885_0_0_1"/>
<dbReference type="Proteomes" id="UP000008744">
    <property type="component" value="Unassembled WGS sequence"/>
</dbReference>
<dbReference type="AlphaFoldDB" id="B4HCZ1"/>
<keyword evidence="2" id="KW-1185">Reference proteome</keyword>